<dbReference type="PANTHER" id="PTHR38468">
    <property type="entry name" value="SLL0939 PROTEIN"/>
    <property type="match status" value="1"/>
</dbReference>
<evidence type="ECO:0000313" key="2">
    <source>
        <dbReference type="EMBL" id="MBK1632230.1"/>
    </source>
</evidence>
<evidence type="ECO:0000313" key="3">
    <source>
        <dbReference type="Proteomes" id="UP000748752"/>
    </source>
</evidence>
<feature type="transmembrane region" description="Helical" evidence="1">
    <location>
        <begin position="20"/>
        <end position="40"/>
    </location>
</feature>
<accession>A0ABS1CK03</accession>
<keyword evidence="1" id="KW-1133">Transmembrane helix</keyword>
<dbReference type="Proteomes" id="UP000748752">
    <property type="component" value="Unassembled WGS sequence"/>
</dbReference>
<name>A0ABS1CK03_9GAMM</name>
<dbReference type="EMBL" id="NRRV01000042">
    <property type="protein sequence ID" value="MBK1632230.1"/>
    <property type="molecule type" value="Genomic_DNA"/>
</dbReference>
<feature type="transmembrane region" description="Helical" evidence="1">
    <location>
        <begin position="84"/>
        <end position="102"/>
    </location>
</feature>
<dbReference type="InterPro" id="IPR012427">
    <property type="entry name" value="DUF1622"/>
</dbReference>
<comment type="caution">
    <text evidence="2">The sequence shown here is derived from an EMBL/GenBank/DDBJ whole genome shotgun (WGS) entry which is preliminary data.</text>
</comment>
<keyword evidence="3" id="KW-1185">Reference proteome</keyword>
<organism evidence="2 3">
    <name type="scientific">Thiohalocapsa halophila</name>
    <dbReference type="NCBI Taxonomy" id="69359"/>
    <lineage>
        <taxon>Bacteria</taxon>
        <taxon>Pseudomonadati</taxon>
        <taxon>Pseudomonadota</taxon>
        <taxon>Gammaproteobacteria</taxon>
        <taxon>Chromatiales</taxon>
        <taxon>Chromatiaceae</taxon>
        <taxon>Thiohalocapsa</taxon>
    </lineage>
</organism>
<evidence type="ECO:0000256" key="1">
    <source>
        <dbReference type="SAM" id="Phobius"/>
    </source>
</evidence>
<reference evidence="2 3" key="1">
    <citation type="journal article" date="2020" name="Microorganisms">
        <title>Osmotic Adaptation and Compatible Solute Biosynthesis of Phototrophic Bacteria as Revealed from Genome Analyses.</title>
        <authorList>
            <person name="Imhoff J.F."/>
            <person name="Rahn T."/>
            <person name="Kunzel S."/>
            <person name="Keller A."/>
            <person name="Neulinger S.C."/>
        </authorList>
    </citation>
    <scope>NUCLEOTIDE SEQUENCE [LARGE SCALE GENOMIC DNA]</scope>
    <source>
        <strain evidence="2 3">DSM 6210</strain>
    </source>
</reference>
<dbReference type="RefSeq" id="WP_200239616.1">
    <property type="nucleotide sequence ID" value="NZ_NRRV01000042.1"/>
</dbReference>
<proteinExistence type="predicted"/>
<evidence type="ECO:0008006" key="4">
    <source>
        <dbReference type="Google" id="ProtNLM"/>
    </source>
</evidence>
<keyword evidence="1" id="KW-0812">Transmembrane</keyword>
<protein>
    <recommendedName>
        <fullName evidence="4">DUF1622 domain-containing protein</fullName>
    </recommendedName>
</protein>
<gene>
    <name evidence="2" type="ORF">CKO31_16085</name>
</gene>
<sequence length="119" mass="12982">MNELIKPIAEAVAMSVEAVGITVIGLVSFYVLGLFVVQAVRGRDLSAAYGEVRQVLGRGILLGLEFLVAADIIHTVAVELTFETVGVLAIIVLIRTFLSFTLELELKGRWPWQQTSSRP</sequence>
<dbReference type="Pfam" id="PF07784">
    <property type="entry name" value="DUF1622"/>
    <property type="match status" value="1"/>
</dbReference>
<keyword evidence="1" id="KW-0472">Membrane</keyword>
<dbReference type="PANTHER" id="PTHR38468:SF1">
    <property type="entry name" value="SLL0939 PROTEIN"/>
    <property type="match status" value="1"/>
</dbReference>